<dbReference type="InterPro" id="IPR036071">
    <property type="entry name" value="AMMECR1_dom_sf"/>
</dbReference>
<dbReference type="Pfam" id="PF01871">
    <property type="entry name" value="AMMECR1"/>
    <property type="match status" value="1"/>
</dbReference>
<dbReference type="InterPro" id="IPR027623">
    <property type="entry name" value="AmmeMemoSam_A"/>
</dbReference>
<keyword evidence="3" id="KW-1185">Reference proteome</keyword>
<dbReference type="AlphaFoldDB" id="A0A194ALQ2"/>
<gene>
    <name evidence="2" type="ORF">DPF_2318</name>
</gene>
<dbReference type="InterPro" id="IPR002733">
    <property type="entry name" value="AMMECR1_domain"/>
</dbReference>
<dbReference type="EMBL" id="BDFE01000020">
    <property type="protein sequence ID" value="GAU09589.1"/>
    <property type="molecule type" value="Genomic_DNA"/>
</dbReference>
<dbReference type="InterPro" id="IPR023473">
    <property type="entry name" value="AMMECR1"/>
</dbReference>
<evidence type="ECO:0000313" key="2">
    <source>
        <dbReference type="EMBL" id="GAU09589.1"/>
    </source>
</evidence>
<sequence length="183" mass="20487">MNRFRFELTKEEKTYLKDLVFASIGHRLGVGPAPDMTPVSRKLTQPYGAFVTLTRNGQLRGCIGHIVAQDPLYRTVAGMARAAAFGDPRFPPVSLEEFGDLEVEISILSPLERVKDLTAIIPGVHGLYVRQGQRSGLLLPQVAVEWSWDRETFLAQTCHKAGLPPDAWKDDATEVYWFQAEVF</sequence>
<dbReference type="STRING" id="1592317.DPF_2318"/>
<comment type="caution">
    <text evidence="2">The sequence shown here is derived from an EMBL/GenBank/DDBJ whole genome shotgun (WGS) entry which is preliminary data.</text>
</comment>
<accession>A0A194ALQ2</accession>
<dbReference type="PANTHER" id="PTHR13016">
    <property type="entry name" value="AMMECR1 HOMOLOG"/>
    <property type="match status" value="1"/>
</dbReference>
<dbReference type="OrthoDB" id="9782820at2"/>
<name>A0A194ALQ2_9BACT</name>
<protein>
    <recommendedName>
        <fullName evidence="1">AMMECR1 domain-containing protein</fullName>
    </recommendedName>
</protein>
<dbReference type="Proteomes" id="UP000095200">
    <property type="component" value="Unassembled WGS sequence"/>
</dbReference>
<dbReference type="SUPFAM" id="SSF143447">
    <property type="entry name" value="AMMECR1-like"/>
    <property type="match status" value="1"/>
</dbReference>
<organism evidence="2 3">
    <name type="scientific">Desulfoplanes formicivorans</name>
    <dbReference type="NCBI Taxonomy" id="1592317"/>
    <lineage>
        <taxon>Bacteria</taxon>
        <taxon>Pseudomonadati</taxon>
        <taxon>Thermodesulfobacteriota</taxon>
        <taxon>Desulfovibrionia</taxon>
        <taxon>Desulfovibrionales</taxon>
        <taxon>Desulfoplanaceae</taxon>
        <taxon>Desulfoplanes</taxon>
    </lineage>
</organism>
<dbReference type="NCBIfam" id="TIGR00296">
    <property type="entry name" value="TIGR00296 family protein"/>
    <property type="match status" value="1"/>
</dbReference>
<evidence type="ECO:0000313" key="3">
    <source>
        <dbReference type="Proteomes" id="UP000095200"/>
    </source>
</evidence>
<dbReference type="RefSeq" id="WP_069859852.1">
    <property type="nucleotide sequence ID" value="NZ_BDFE01000020.1"/>
</dbReference>
<dbReference type="NCBIfam" id="TIGR04335">
    <property type="entry name" value="AmmeMemoSam_A"/>
    <property type="match status" value="1"/>
</dbReference>
<evidence type="ECO:0000259" key="1">
    <source>
        <dbReference type="PROSITE" id="PS51112"/>
    </source>
</evidence>
<feature type="domain" description="AMMECR1" evidence="1">
    <location>
        <begin position="1"/>
        <end position="183"/>
    </location>
</feature>
<proteinExistence type="predicted"/>
<dbReference type="Gene3D" id="3.30.1490.150">
    <property type="entry name" value="Hypothetical protein ph0010, domain 2"/>
    <property type="match status" value="1"/>
</dbReference>
<dbReference type="Gene3D" id="3.30.700.20">
    <property type="entry name" value="Hypothetical protein ph0010, domain 1"/>
    <property type="match status" value="1"/>
</dbReference>
<reference evidence="3" key="1">
    <citation type="submission" date="2016-06" db="EMBL/GenBank/DDBJ databases">
        <title>Draft genome sequence of Desulfoplanes formicivorans strain Pf12B.</title>
        <authorList>
            <person name="Watanabe M."/>
            <person name="Kojima H."/>
            <person name="Fukui M."/>
        </authorList>
    </citation>
    <scope>NUCLEOTIDE SEQUENCE [LARGE SCALE GENOMIC DNA]</scope>
    <source>
        <strain evidence="3">Pf12B</strain>
    </source>
</reference>
<dbReference type="InterPro" id="IPR027485">
    <property type="entry name" value="AMMECR1_N"/>
</dbReference>
<dbReference type="PROSITE" id="PS51112">
    <property type="entry name" value="AMMECR1"/>
    <property type="match status" value="1"/>
</dbReference>
<dbReference type="PANTHER" id="PTHR13016:SF0">
    <property type="entry name" value="AMME SYNDROME CANDIDATE GENE 1 PROTEIN"/>
    <property type="match status" value="1"/>
</dbReference>